<proteinExistence type="predicted"/>
<organism evidence="2 3">
    <name type="scientific">Neolecta irregularis (strain DAH-3)</name>
    <dbReference type="NCBI Taxonomy" id="1198029"/>
    <lineage>
        <taxon>Eukaryota</taxon>
        <taxon>Fungi</taxon>
        <taxon>Dikarya</taxon>
        <taxon>Ascomycota</taxon>
        <taxon>Taphrinomycotina</taxon>
        <taxon>Neolectales</taxon>
        <taxon>Neolectaceae</taxon>
        <taxon>Neolecta</taxon>
    </lineage>
</organism>
<dbReference type="OrthoDB" id="6428749at2759"/>
<comment type="caution">
    <text evidence="2">The sequence shown here is derived from an EMBL/GenBank/DDBJ whole genome shotgun (WGS) entry which is preliminary data.</text>
</comment>
<dbReference type="Proteomes" id="UP000186594">
    <property type="component" value="Unassembled WGS sequence"/>
</dbReference>
<reference evidence="2 3" key="1">
    <citation type="submission" date="2016-04" db="EMBL/GenBank/DDBJ databases">
        <title>Evolutionary innovation and constraint leading to complex multicellularity in the Ascomycota.</title>
        <authorList>
            <person name="Cisse O."/>
            <person name="Nguyen A."/>
            <person name="Hewitt D.A."/>
            <person name="Jedd G."/>
            <person name="Stajich J.E."/>
        </authorList>
    </citation>
    <scope>NUCLEOTIDE SEQUENCE [LARGE SCALE GENOMIC DNA]</scope>
    <source>
        <strain evidence="2 3">DAH-3</strain>
    </source>
</reference>
<keyword evidence="2" id="KW-0378">Hydrolase</keyword>
<dbReference type="PANTHER" id="PTHR45847:SF6">
    <property type="entry name" value="FATTY ACID AMIDE HYDROLASE"/>
    <property type="match status" value="1"/>
</dbReference>
<dbReference type="Pfam" id="PF01425">
    <property type="entry name" value="Amidase"/>
    <property type="match status" value="1"/>
</dbReference>
<evidence type="ECO:0000313" key="2">
    <source>
        <dbReference type="EMBL" id="OLL22051.1"/>
    </source>
</evidence>
<keyword evidence="3" id="KW-1185">Reference proteome</keyword>
<name>A0A1U7LHP8_NEOID</name>
<dbReference type="GO" id="GO:0017064">
    <property type="term" value="F:fatty acid amide hydrolase activity"/>
    <property type="evidence" value="ECO:0007669"/>
    <property type="project" value="TreeGrafter"/>
</dbReference>
<dbReference type="GO" id="GO:0009062">
    <property type="term" value="P:fatty acid catabolic process"/>
    <property type="evidence" value="ECO:0007669"/>
    <property type="project" value="TreeGrafter"/>
</dbReference>
<dbReference type="SUPFAM" id="SSF75304">
    <property type="entry name" value="Amidase signature (AS) enzymes"/>
    <property type="match status" value="1"/>
</dbReference>
<feature type="domain" description="Amidase" evidence="1">
    <location>
        <begin position="2"/>
        <end position="88"/>
    </location>
</feature>
<dbReference type="PANTHER" id="PTHR45847">
    <property type="entry name" value="FATTY ACID AMIDE HYDROLASE"/>
    <property type="match status" value="1"/>
</dbReference>
<dbReference type="GO" id="GO:0004040">
    <property type="term" value="F:amidase activity"/>
    <property type="evidence" value="ECO:0007669"/>
    <property type="project" value="TreeGrafter"/>
</dbReference>
<dbReference type="Gene3D" id="3.90.1300.10">
    <property type="entry name" value="Amidase signature (AS) domain"/>
    <property type="match status" value="1"/>
</dbReference>
<evidence type="ECO:0000259" key="1">
    <source>
        <dbReference type="Pfam" id="PF01425"/>
    </source>
</evidence>
<protein>
    <submittedName>
        <fullName evidence="2">Fatty-acid amide hydrolase 1</fullName>
    </submittedName>
</protein>
<evidence type="ECO:0000313" key="3">
    <source>
        <dbReference type="Proteomes" id="UP000186594"/>
    </source>
</evidence>
<dbReference type="InterPro" id="IPR052096">
    <property type="entry name" value="Endocannabinoid_amidase"/>
</dbReference>
<accession>A0A1U7LHP8</accession>
<dbReference type="STRING" id="1198029.A0A1U7LHP8"/>
<dbReference type="InterPro" id="IPR036928">
    <property type="entry name" value="AS_sf"/>
</dbReference>
<dbReference type="OMA" id="IPAIPHN"/>
<dbReference type="EMBL" id="LXFE01003953">
    <property type="protein sequence ID" value="OLL22051.1"/>
    <property type="molecule type" value="Genomic_DNA"/>
</dbReference>
<dbReference type="AlphaFoldDB" id="A0A1U7LHP8"/>
<dbReference type="InterPro" id="IPR023631">
    <property type="entry name" value="Amidase_dom"/>
</dbReference>
<gene>
    <name evidence="2" type="ORF">NEOLI_005368</name>
</gene>
<sequence>MPIPAIPHNETANILPVAASTFLYNVLDYAVGSVPVTRVTEKDTTSAAYDSWKGVVHWYMYKIYDAKKMSGLPVGVQVVGRVLEEEKVVGMMKIVDSALRVQGREKS</sequence>